<dbReference type="Pfam" id="PF01627">
    <property type="entry name" value="Hpt"/>
    <property type="match status" value="1"/>
</dbReference>
<dbReference type="InterPro" id="IPR036641">
    <property type="entry name" value="HPT_dom_sf"/>
</dbReference>
<dbReference type="InterPro" id="IPR003594">
    <property type="entry name" value="HATPase_dom"/>
</dbReference>
<dbReference type="Gene3D" id="3.30.565.10">
    <property type="entry name" value="Histidine kinase-like ATPase, C-terminal domain"/>
    <property type="match status" value="1"/>
</dbReference>
<dbReference type="Proteomes" id="UP000574769">
    <property type="component" value="Unassembled WGS sequence"/>
</dbReference>
<feature type="domain" description="HPt" evidence="12">
    <location>
        <begin position="1"/>
        <end position="101"/>
    </location>
</feature>
<evidence type="ECO:0000313" key="13">
    <source>
        <dbReference type="EMBL" id="MBB4617817.1"/>
    </source>
</evidence>
<dbReference type="Pfam" id="PF02518">
    <property type="entry name" value="HATPase_c"/>
    <property type="match status" value="1"/>
</dbReference>
<dbReference type="EC" id="2.7.13.3" evidence="2"/>
<evidence type="ECO:0000256" key="6">
    <source>
        <dbReference type="ARBA" id="ARBA00022777"/>
    </source>
</evidence>
<keyword evidence="7" id="KW-0902">Two-component regulatory system</keyword>
<dbReference type="InterPro" id="IPR002545">
    <property type="entry name" value="CheW-lke_dom"/>
</dbReference>
<evidence type="ECO:0000256" key="3">
    <source>
        <dbReference type="ARBA" id="ARBA00021495"/>
    </source>
</evidence>
<comment type="caution">
    <text evidence="13">The sequence shown here is derived from an EMBL/GenBank/DDBJ whole genome shotgun (WGS) entry which is preliminary data.</text>
</comment>
<evidence type="ECO:0000313" key="14">
    <source>
        <dbReference type="Proteomes" id="UP000574769"/>
    </source>
</evidence>
<dbReference type="SMART" id="SM00260">
    <property type="entry name" value="CheW"/>
    <property type="match status" value="1"/>
</dbReference>
<reference evidence="13 14" key="1">
    <citation type="submission" date="2020-08" db="EMBL/GenBank/DDBJ databases">
        <title>Genomic Encyclopedia of Type Strains, Phase IV (KMG-IV): sequencing the most valuable type-strain genomes for metagenomic binning, comparative biology and taxonomic classification.</title>
        <authorList>
            <person name="Goeker M."/>
        </authorList>
    </citation>
    <scope>NUCLEOTIDE SEQUENCE [LARGE SCALE GENOMIC DNA]</scope>
    <source>
        <strain evidence="13 14">DSM 15867</strain>
    </source>
</reference>
<evidence type="ECO:0000256" key="7">
    <source>
        <dbReference type="ARBA" id="ARBA00023012"/>
    </source>
</evidence>
<dbReference type="RefSeq" id="WP_184114017.1">
    <property type="nucleotide sequence ID" value="NZ_JACHNY010000003.1"/>
</dbReference>
<keyword evidence="4 9" id="KW-0597">Phosphoprotein</keyword>
<protein>
    <recommendedName>
        <fullName evidence="3">Chemotaxis protein CheA</fullName>
        <ecNumber evidence="2">2.7.13.3</ecNumber>
    </recommendedName>
</protein>
<dbReference type="GO" id="GO:0006935">
    <property type="term" value="P:chemotaxis"/>
    <property type="evidence" value="ECO:0007669"/>
    <property type="project" value="InterPro"/>
</dbReference>
<dbReference type="GO" id="GO:0005737">
    <property type="term" value="C:cytoplasm"/>
    <property type="evidence" value="ECO:0007669"/>
    <property type="project" value="InterPro"/>
</dbReference>
<dbReference type="PRINTS" id="PR00344">
    <property type="entry name" value="BCTRLSENSOR"/>
</dbReference>
<dbReference type="InterPro" id="IPR004358">
    <property type="entry name" value="Sig_transdc_His_kin-like_C"/>
</dbReference>
<dbReference type="Gene3D" id="1.20.120.160">
    <property type="entry name" value="HPT domain"/>
    <property type="match status" value="1"/>
</dbReference>
<dbReference type="CDD" id="cd00088">
    <property type="entry name" value="HPT"/>
    <property type="match status" value="1"/>
</dbReference>
<evidence type="ECO:0000256" key="9">
    <source>
        <dbReference type="PROSITE-ProRule" id="PRU00110"/>
    </source>
</evidence>
<comment type="function">
    <text evidence="8">Involved in the transmission of sensory signals from the chemoreceptors to the flagellar motors. CheA is autophosphorylated; it can transfer its phosphate group to either CheB or CheY.</text>
</comment>
<dbReference type="AlphaFoldDB" id="A0A7W7AKP8"/>
<dbReference type="SUPFAM" id="SSF47226">
    <property type="entry name" value="Histidine-containing phosphotransfer domain, HPT domain"/>
    <property type="match status" value="1"/>
</dbReference>
<comment type="catalytic activity">
    <reaction evidence="1">
        <text>ATP + protein L-histidine = ADP + protein N-phospho-L-histidine.</text>
        <dbReference type="EC" id="2.7.13.3"/>
    </reaction>
</comment>
<evidence type="ECO:0000259" key="11">
    <source>
        <dbReference type="PROSITE" id="PS50851"/>
    </source>
</evidence>
<dbReference type="PROSITE" id="PS50894">
    <property type="entry name" value="HPT"/>
    <property type="match status" value="1"/>
</dbReference>
<dbReference type="SUPFAM" id="SSF50341">
    <property type="entry name" value="CheW-like"/>
    <property type="match status" value="1"/>
</dbReference>
<keyword evidence="6 13" id="KW-0418">Kinase</keyword>
<dbReference type="InterPro" id="IPR036061">
    <property type="entry name" value="CheW-like_dom_sf"/>
</dbReference>
<dbReference type="Pfam" id="PF01584">
    <property type="entry name" value="CheW"/>
    <property type="match status" value="1"/>
</dbReference>
<name>A0A7W7AKP8_9SPHN</name>
<evidence type="ECO:0000256" key="4">
    <source>
        <dbReference type="ARBA" id="ARBA00022553"/>
    </source>
</evidence>
<dbReference type="InterPro" id="IPR004105">
    <property type="entry name" value="CheA-like_dim"/>
</dbReference>
<dbReference type="EMBL" id="JACHNY010000003">
    <property type="protein sequence ID" value="MBB4617817.1"/>
    <property type="molecule type" value="Genomic_DNA"/>
</dbReference>
<evidence type="ECO:0000256" key="1">
    <source>
        <dbReference type="ARBA" id="ARBA00000085"/>
    </source>
</evidence>
<dbReference type="PANTHER" id="PTHR43395">
    <property type="entry name" value="SENSOR HISTIDINE KINASE CHEA"/>
    <property type="match status" value="1"/>
</dbReference>
<feature type="domain" description="CheW-like" evidence="11">
    <location>
        <begin position="390"/>
        <end position="522"/>
    </location>
</feature>
<dbReference type="InterPro" id="IPR005467">
    <property type="entry name" value="His_kinase_dom"/>
</dbReference>
<keyword evidence="5 13" id="KW-0808">Transferase</keyword>
<feature type="modified residue" description="Phosphohistidine" evidence="9">
    <location>
        <position position="44"/>
    </location>
</feature>
<dbReference type="PANTHER" id="PTHR43395:SF1">
    <property type="entry name" value="CHEMOTAXIS PROTEIN CHEA"/>
    <property type="match status" value="1"/>
</dbReference>
<dbReference type="PROSITE" id="PS50109">
    <property type="entry name" value="HIS_KIN"/>
    <property type="match status" value="1"/>
</dbReference>
<organism evidence="13 14">
    <name type="scientific">Sphingomonas abaci</name>
    <dbReference type="NCBI Taxonomy" id="237611"/>
    <lineage>
        <taxon>Bacteria</taxon>
        <taxon>Pseudomonadati</taxon>
        <taxon>Pseudomonadota</taxon>
        <taxon>Alphaproteobacteria</taxon>
        <taxon>Sphingomonadales</taxon>
        <taxon>Sphingomonadaceae</taxon>
        <taxon>Sphingomonas</taxon>
    </lineage>
</organism>
<evidence type="ECO:0000256" key="8">
    <source>
        <dbReference type="ARBA" id="ARBA00035100"/>
    </source>
</evidence>
<dbReference type="InterPro" id="IPR036890">
    <property type="entry name" value="HATPase_C_sf"/>
</dbReference>
<dbReference type="SMART" id="SM01231">
    <property type="entry name" value="H-kinase_dim"/>
    <property type="match status" value="1"/>
</dbReference>
<evidence type="ECO:0000259" key="12">
    <source>
        <dbReference type="PROSITE" id="PS50894"/>
    </source>
</evidence>
<gene>
    <name evidence="13" type="ORF">GGQ96_001945</name>
</gene>
<keyword evidence="14" id="KW-1185">Reference proteome</keyword>
<accession>A0A7W7AKP8</accession>
<dbReference type="SMART" id="SM00387">
    <property type="entry name" value="HATPase_c"/>
    <property type="match status" value="1"/>
</dbReference>
<evidence type="ECO:0000256" key="2">
    <source>
        <dbReference type="ARBA" id="ARBA00012438"/>
    </source>
</evidence>
<dbReference type="SUPFAM" id="SSF55874">
    <property type="entry name" value="ATPase domain of HSP90 chaperone/DNA topoisomerase II/histidine kinase"/>
    <property type="match status" value="1"/>
</dbReference>
<dbReference type="InterPro" id="IPR051315">
    <property type="entry name" value="Bact_Chemotaxis_CheA"/>
</dbReference>
<dbReference type="PROSITE" id="PS50851">
    <property type="entry name" value="CHEW"/>
    <property type="match status" value="1"/>
</dbReference>
<feature type="domain" description="Histidine kinase" evidence="10">
    <location>
        <begin position="130"/>
        <end position="388"/>
    </location>
</feature>
<sequence>MDELLQDFTAETRETLEAISGELVAWEADPTDRTRLDAIFRFVHTVKGSCGFLDLPRLGRLAHAAEDVLAAARDGTRHPDTALVSAVLAIVDRIGELNEAITVGSPLDDSTDDLLIAALAEDAAPVAPVSGAAPSRTAIRSVRLGVDLLDRMMIGMSDMVLARNELARRLRDAAPDPRIEGALERLSSSVAEMRDTVTRTRMQRVETLFAAIPRMVRDTASALGKAVALTVEGADVELDREMIELLRDPLVHIIRNAVDHGIEAPVERRAAGKAEAGRLIVSARQSGNRILIEIADDGRGIDTDRVAAKAAAAGLHSEAEIARMDEAQRARLIFHAGLSSRDTVTDVSGRGVGMDVVRANIEHFGGRVELRNQRGQGLTITLQVPLTLSIIPTIVVGVGDQRFAVPRQAIEEIVSLTGGAVRIDSLGSRQVATVRGRRLPMVGLGAVMGIAGEATRALAIVSTRDGDYALGIDAVLDSEELVVKPAAPAVMACGIYAGQTLPDSGLPLLLLDCGGIATVAGLRFGLAADMAAEQGAAEAPGIPALWFDDLDGRRRAVALAVVDRVESVEAEAIRWSGGRLHLALDERVIPLVAMGDVPVAGEVTLLRLTDGQVELFYAVAEAHEIVRLPATMAPARERPGIAGVVVIEGEQVELVDPHALFAGEVRAPASRPLCHLRCDGSGWMDTFLRPVLEAAGYRCTTAPGDGDAVAVTLAMEEAAMEPGAMTGATTMDADAERLVRLSRRPLGPAARVGGDMAATVYRYDRAALIAAVAERAGRVAA</sequence>
<dbReference type="InterPro" id="IPR008207">
    <property type="entry name" value="Sig_transdc_His_kin_Hpt_dom"/>
</dbReference>
<evidence type="ECO:0000256" key="5">
    <source>
        <dbReference type="ARBA" id="ARBA00022679"/>
    </source>
</evidence>
<dbReference type="FunFam" id="3.30.565.10:FF:000016">
    <property type="entry name" value="Chemotaxis protein CheA, putative"/>
    <property type="match status" value="1"/>
</dbReference>
<dbReference type="GO" id="GO:0000155">
    <property type="term" value="F:phosphorelay sensor kinase activity"/>
    <property type="evidence" value="ECO:0007669"/>
    <property type="project" value="InterPro"/>
</dbReference>
<dbReference type="SMART" id="SM00073">
    <property type="entry name" value="HPT"/>
    <property type="match status" value="1"/>
</dbReference>
<proteinExistence type="predicted"/>
<evidence type="ECO:0000259" key="10">
    <source>
        <dbReference type="PROSITE" id="PS50109"/>
    </source>
</evidence>